<keyword evidence="1" id="KW-0175">Coiled coil</keyword>
<feature type="compositionally biased region" description="Polar residues" evidence="2">
    <location>
        <begin position="40"/>
        <end position="49"/>
    </location>
</feature>
<feature type="coiled-coil region" evidence="1">
    <location>
        <begin position="202"/>
        <end position="306"/>
    </location>
</feature>
<feature type="compositionally biased region" description="Polar residues" evidence="2">
    <location>
        <begin position="431"/>
        <end position="444"/>
    </location>
</feature>
<gene>
    <name evidence="4" type="ORF">IV203_023975</name>
    <name evidence="3" type="ORF">IV203_024500</name>
</gene>
<name>A0A9K3KBC7_9STRA</name>
<accession>A0A9K3KBC7</accession>
<dbReference type="EMBL" id="JAGRRH010000037">
    <property type="protein sequence ID" value="KAG7339300.1"/>
    <property type="molecule type" value="Genomic_DNA"/>
</dbReference>
<proteinExistence type="predicted"/>
<reference evidence="4" key="1">
    <citation type="journal article" date="2021" name="Sci. Rep.">
        <title>Diploid genomic architecture of Nitzschia inconspicua, an elite biomass production diatom.</title>
        <authorList>
            <person name="Oliver A."/>
            <person name="Podell S."/>
            <person name="Pinowska A."/>
            <person name="Traller J.C."/>
            <person name="Smith S.R."/>
            <person name="McClure R."/>
            <person name="Beliaev A."/>
            <person name="Bohutskyi P."/>
            <person name="Hill E.A."/>
            <person name="Rabines A."/>
            <person name="Zheng H."/>
            <person name="Allen L.Z."/>
            <person name="Kuo A."/>
            <person name="Grigoriev I.V."/>
            <person name="Allen A.E."/>
            <person name="Hazlebeck D."/>
            <person name="Allen E.E."/>
        </authorList>
    </citation>
    <scope>NUCLEOTIDE SEQUENCE</scope>
    <source>
        <strain evidence="4">Hildebrandi</strain>
    </source>
</reference>
<evidence type="ECO:0000313" key="3">
    <source>
        <dbReference type="EMBL" id="KAG7339300.1"/>
    </source>
</evidence>
<evidence type="ECO:0000256" key="2">
    <source>
        <dbReference type="SAM" id="MobiDB-lite"/>
    </source>
</evidence>
<comment type="caution">
    <text evidence="4">The sequence shown here is derived from an EMBL/GenBank/DDBJ whole genome shotgun (WGS) entry which is preliminary data.</text>
</comment>
<protein>
    <submittedName>
        <fullName evidence="4">Uncharacterized protein</fullName>
    </submittedName>
</protein>
<feature type="region of interest" description="Disordered" evidence="2">
    <location>
        <begin position="405"/>
        <end position="444"/>
    </location>
</feature>
<feature type="compositionally biased region" description="Polar residues" evidence="2">
    <location>
        <begin position="1"/>
        <end position="13"/>
    </location>
</feature>
<feature type="compositionally biased region" description="Acidic residues" evidence="2">
    <location>
        <begin position="72"/>
        <end position="86"/>
    </location>
</feature>
<feature type="region of interest" description="Disordered" evidence="2">
    <location>
        <begin position="1"/>
        <end position="93"/>
    </location>
</feature>
<evidence type="ECO:0000256" key="1">
    <source>
        <dbReference type="SAM" id="Coils"/>
    </source>
</evidence>
<dbReference type="AlphaFoldDB" id="A0A9K3KBC7"/>
<feature type="compositionally biased region" description="Polar residues" evidence="2">
    <location>
        <begin position="407"/>
        <end position="423"/>
    </location>
</feature>
<keyword evidence="5" id="KW-1185">Reference proteome</keyword>
<dbReference type="Proteomes" id="UP000693970">
    <property type="component" value="Unassembled WGS sequence"/>
</dbReference>
<evidence type="ECO:0000313" key="4">
    <source>
        <dbReference type="EMBL" id="KAG7340432.1"/>
    </source>
</evidence>
<feature type="compositionally biased region" description="Low complexity" evidence="2">
    <location>
        <begin position="128"/>
        <end position="140"/>
    </location>
</feature>
<organism evidence="4 5">
    <name type="scientific">Nitzschia inconspicua</name>
    <dbReference type="NCBI Taxonomy" id="303405"/>
    <lineage>
        <taxon>Eukaryota</taxon>
        <taxon>Sar</taxon>
        <taxon>Stramenopiles</taxon>
        <taxon>Ochrophyta</taxon>
        <taxon>Bacillariophyta</taxon>
        <taxon>Bacillariophyceae</taxon>
        <taxon>Bacillariophycidae</taxon>
        <taxon>Bacillariales</taxon>
        <taxon>Bacillariaceae</taxon>
        <taxon>Nitzschia</taxon>
    </lineage>
</organism>
<evidence type="ECO:0000313" key="5">
    <source>
        <dbReference type="Proteomes" id="UP000693970"/>
    </source>
</evidence>
<feature type="compositionally biased region" description="Polar residues" evidence="2">
    <location>
        <begin position="57"/>
        <end position="68"/>
    </location>
</feature>
<dbReference type="EMBL" id="JAGRRH010000027">
    <property type="protein sequence ID" value="KAG7340432.1"/>
    <property type="molecule type" value="Genomic_DNA"/>
</dbReference>
<reference evidence="4" key="2">
    <citation type="submission" date="2021-04" db="EMBL/GenBank/DDBJ databases">
        <authorList>
            <person name="Podell S."/>
        </authorList>
    </citation>
    <scope>NUCLEOTIDE SEQUENCE</scope>
    <source>
        <strain evidence="4">Hildebrandi</strain>
    </source>
</reference>
<feature type="region of interest" description="Disordered" evidence="2">
    <location>
        <begin position="108"/>
        <end position="141"/>
    </location>
</feature>
<sequence>MGTSDMNKSSPPAQNRKRSFSSSPPPSSLIHPAAGDNANDGDSTYTSQYRGGGDNDTGVNHISQQVVRSDTELIDSLENENDDDEGGLATSPVVKLTEQHLTIGKEDKAVKKHKRSGSGMMSSREVTAAAAPSSATSNSSWKDFCRQGDRFKALLDNAMVKVGAATAAANSSHDGFFTENQHTDKDSSSSYDTMAISSHSLLEKLAQEKEIENIHLQQKLEQEQTETATLRALLEDLQSTKEQHVCQISRLTTALKQAAQTATQAREDADLAEQKVVTLATKVDALETVVQETKRASQQLMQEQDQAHQSVRIVEAKFIQAQTDLARSNVSNRKIQQEHRAMKRHFKQIQQRLADTTNELEQEKEDKKSWKRQASELEVISKLQQERMERLEKELQKSKSLLIDATSAASESQQTKQKVQSSLERIEETNRQLSDSIQENQKQLNRQEELHSKALAQAQKDHQATQHKWSRDRDLVQSLKIEKQAADKKISQLQGKLAQVERRLLDSTNLASSNSLSQDKFTISRGNQNDSISIDGNGFQIPSLSYSKENPTSNMSKGVSQCSICNKQGTGIMRKCQCGSNSCTLRAHPSCFHRVTMQNATTSVSHPGTPAPKLPVLLCSNNTKTTLDGCNGKTSSAATAVTPATSMVNRKVVNHSSSF</sequence>
<dbReference type="OrthoDB" id="48747at2759"/>